<dbReference type="SUPFAM" id="SSF51445">
    <property type="entry name" value="(Trans)glycosidases"/>
    <property type="match status" value="1"/>
</dbReference>
<dbReference type="GO" id="GO:0016787">
    <property type="term" value="F:hydrolase activity"/>
    <property type="evidence" value="ECO:0007669"/>
    <property type="project" value="UniProtKB-KW"/>
</dbReference>
<dbReference type="PANTHER" id="PTHR10357">
    <property type="entry name" value="ALPHA-AMYLASE FAMILY MEMBER"/>
    <property type="match status" value="1"/>
</dbReference>
<feature type="domain" description="Glycosyl hydrolase family 13 catalytic" evidence="6">
    <location>
        <begin position="58"/>
        <end position="338"/>
    </location>
</feature>
<organism evidence="7 8">
    <name type="scientific">Dendrothele bispora (strain CBS 962.96)</name>
    <dbReference type="NCBI Taxonomy" id="1314807"/>
    <lineage>
        <taxon>Eukaryota</taxon>
        <taxon>Fungi</taxon>
        <taxon>Dikarya</taxon>
        <taxon>Basidiomycota</taxon>
        <taxon>Agaricomycotina</taxon>
        <taxon>Agaricomycetes</taxon>
        <taxon>Agaricomycetidae</taxon>
        <taxon>Agaricales</taxon>
        <taxon>Agaricales incertae sedis</taxon>
        <taxon>Dendrothele</taxon>
    </lineage>
</organism>
<dbReference type="InterPro" id="IPR017853">
    <property type="entry name" value="GH"/>
</dbReference>
<dbReference type="GO" id="GO:0005975">
    <property type="term" value="P:carbohydrate metabolic process"/>
    <property type="evidence" value="ECO:0007669"/>
    <property type="project" value="InterPro"/>
</dbReference>
<evidence type="ECO:0000313" key="8">
    <source>
        <dbReference type="Proteomes" id="UP000297245"/>
    </source>
</evidence>
<keyword evidence="3" id="KW-0479">Metal-binding</keyword>
<keyword evidence="7" id="KW-0378">Hydrolase</keyword>
<feature type="chain" id="PRO_5020774572" evidence="5">
    <location>
        <begin position="24"/>
        <end position="338"/>
    </location>
</feature>
<keyword evidence="8" id="KW-1185">Reference proteome</keyword>
<evidence type="ECO:0000313" key="7">
    <source>
        <dbReference type="EMBL" id="THU92286.1"/>
    </source>
</evidence>
<protein>
    <submittedName>
        <fullName evidence="7">Glycoside hydrolase</fullName>
    </submittedName>
</protein>
<dbReference type="EMBL" id="ML179283">
    <property type="protein sequence ID" value="THU92286.1"/>
    <property type="molecule type" value="Genomic_DNA"/>
</dbReference>
<comment type="cofactor">
    <cofactor evidence="1">
        <name>Ca(2+)</name>
        <dbReference type="ChEBI" id="CHEBI:29108"/>
    </cofactor>
</comment>
<reference evidence="7 8" key="1">
    <citation type="journal article" date="2019" name="Nat. Ecol. Evol.">
        <title>Megaphylogeny resolves global patterns of mushroom evolution.</title>
        <authorList>
            <person name="Varga T."/>
            <person name="Krizsan K."/>
            <person name="Foldi C."/>
            <person name="Dima B."/>
            <person name="Sanchez-Garcia M."/>
            <person name="Sanchez-Ramirez S."/>
            <person name="Szollosi G.J."/>
            <person name="Szarkandi J.G."/>
            <person name="Papp V."/>
            <person name="Albert L."/>
            <person name="Andreopoulos W."/>
            <person name="Angelini C."/>
            <person name="Antonin V."/>
            <person name="Barry K.W."/>
            <person name="Bougher N.L."/>
            <person name="Buchanan P."/>
            <person name="Buyck B."/>
            <person name="Bense V."/>
            <person name="Catcheside P."/>
            <person name="Chovatia M."/>
            <person name="Cooper J."/>
            <person name="Damon W."/>
            <person name="Desjardin D."/>
            <person name="Finy P."/>
            <person name="Geml J."/>
            <person name="Haridas S."/>
            <person name="Hughes K."/>
            <person name="Justo A."/>
            <person name="Karasinski D."/>
            <person name="Kautmanova I."/>
            <person name="Kiss B."/>
            <person name="Kocsube S."/>
            <person name="Kotiranta H."/>
            <person name="LaButti K.M."/>
            <person name="Lechner B.E."/>
            <person name="Liimatainen K."/>
            <person name="Lipzen A."/>
            <person name="Lukacs Z."/>
            <person name="Mihaltcheva S."/>
            <person name="Morgado L.N."/>
            <person name="Niskanen T."/>
            <person name="Noordeloos M.E."/>
            <person name="Ohm R.A."/>
            <person name="Ortiz-Santana B."/>
            <person name="Ovrebo C."/>
            <person name="Racz N."/>
            <person name="Riley R."/>
            <person name="Savchenko A."/>
            <person name="Shiryaev A."/>
            <person name="Soop K."/>
            <person name="Spirin V."/>
            <person name="Szebenyi C."/>
            <person name="Tomsovsky M."/>
            <person name="Tulloss R.E."/>
            <person name="Uehling J."/>
            <person name="Grigoriev I.V."/>
            <person name="Vagvolgyi C."/>
            <person name="Papp T."/>
            <person name="Martin F.M."/>
            <person name="Miettinen O."/>
            <person name="Hibbett D.S."/>
            <person name="Nagy L.G."/>
        </authorList>
    </citation>
    <scope>NUCLEOTIDE SEQUENCE [LARGE SCALE GENOMIC DNA]</scope>
    <source>
        <strain evidence="7 8">CBS 962.96</strain>
    </source>
</reference>
<evidence type="ECO:0000256" key="4">
    <source>
        <dbReference type="ARBA" id="ARBA00022729"/>
    </source>
</evidence>
<feature type="signal peptide" evidence="5">
    <location>
        <begin position="1"/>
        <end position="23"/>
    </location>
</feature>
<dbReference type="PANTHER" id="PTHR10357:SF215">
    <property type="entry name" value="ALPHA-AMYLASE 1"/>
    <property type="match status" value="1"/>
</dbReference>
<evidence type="ECO:0000259" key="6">
    <source>
        <dbReference type="SMART" id="SM00642"/>
    </source>
</evidence>
<evidence type="ECO:0000256" key="3">
    <source>
        <dbReference type="ARBA" id="ARBA00022723"/>
    </source>
</evidence>
<comment type="similarity">
    <text evidence="2">Belongs to the glycosyl hydrolase 13 family.</text>
</comment>
<dbReference type="Gene3D" id="3.20.20.80">
    <property type="entry name" value="Glycosidases"/>
    <property type="match status" value="1"/>
</dbReference>
<sequence>MSGGSRLISWHWLCFVFVFFAFTHPPCAPGTLISPGSNPNIMRLLRRIEVQVNLPDRFAMPDGWFFSKLRYIRKEILRRIWGFDAIWISPVVQNVEGDTGVGEAYHGYWTSNINSINSHFGSSDDLKKLGSALNERGMYLMVDVVVNHPLEKKLKNPTSKSKRLAAIPTNTSNIYPSTFDYSTLQPFSGTTILKTPLIDLDTRKTHTNVGIMNDWVKNLVSEYSIDGLRIDTVKHVRKEFWNDFAESAGVYTIGEVLIDNTTYASPYIQLISSILHYPTYFAVFDAFFTSSTSSSGNGQKQGYQGGSDPDNREALWLSGYNTENKPLLSHVTKLNAAR</sequence>
<dbReference type="GO" id="GO:0046872">
    <property type="term" value="F:metal ion binding"/>
    <property type="evidence" value="ECO:0007669"/>
    <property type="project" value="UniProtKB-KW"/>
</dbReference>
<evidence type="ECO:0000256" key="5">
    <source>
        <dbReference type="SAM" id="SignalP"/>
    </source>
</evidence>
<dbReference type="InterPro" id="IPR006047">
    <property type="entry name" value="GH13_cat_dom"/>
</dbReference>
<accession>A0A4S8LS28</accession>
<evidence type="ECO:0000256" key="1">
    <source>
        <dbReference type="ARBA" id="ARBA00001913"/>
    </source>
</evidence>
<keyword evidence="4 5" id="KW-0732">Signal</keyword>
<dbReference type="AlphaFoldDB" id="A0A4S8LS28"/>
<name>A0A4S8LS28_DENBC</name>
<dbReference type="Proteomes" id="UP000297245">
    <property type="component" value="Unassembled WGS sequence"/>
</dbReference>
<dbReference type="Pfam" id="PF00128">
    <property type="entry name" value="Alpha-amylase"/>
    <property type="match status" value="1"/>
</dbReference>
<gene>
    <name evidence="7" type="ORF">K435DRAFT_800598</name>
</gene>
<dbReference type="SMART" id="SM00642">
    <property type="entry name" value="Aamy"/>
    <property type="match status" value="1"/>
</dbReference>
<evidence type="ECO:0000256" key="2">
    <source>
        <dbReference type="ARBA" id="ARBA00008061"/>
    </source>
</evidence>
<proteinExistence type="inferred from homology"/>
<dbReference type="OrthoDB" id="204980at2759"/>